<sequence length="271" mass="29889">MSQSDTSAASRPLVQPRLDAGSGFPTLLRKELLRFWKVSFQTIAAPVITALLYLLVFAHVLEGRLVVYGSVPYTAFLIPGLMMMSMLQNAFANPSSSLIQSRATGNLVFMLLPPLSHREIFAAYVLAAVVRGMAVGLCVWIVALFFIPLPPQNLAWVLLFAMLACGIMGVLGLIAGLWSEKFDQLAAFQNFLIMPATFLSGVFYSIHTLPPFWQAVSHWNPIFYTIDGFRYGFFSVSDVSPWHSLAVVAGVFVVLSLYALRLLGSGYKLRN</sequence>
<gene>
    <name evidence="7" type="primary">yadH_1</name>
    <name evidence="7" type="ORF">NCTC10911_00228</name>
</gene>
<feature type="transmembrane region" description="Helical" evidence="5">
    <location>
        <begin position="185"/>
        <end position="206"/>
    </location>
</feature>
<evidence type="ECO:0000259" key="6">
    <source>
        <dbReference type="PROSITE" id="PS51012"/>
    </source>
</evidence>
<feature type="domain" description="ABC transmembrane type-2" evidence="6">
    <location>
        <begin position="37"/>
        <end position="266"/>
    </location>
</feature>
<evidence type="ECO:0000256" key="5">
    <source>
        <dbReference type="RuleBase" id="RU361157"/>
    </source>
</evidence>
<evidence type="ECO:0000313" key="7">
    <source>
        <dbReference type="EMBL" id="SUV63234.1"/>
    </source>
</evidence>
<dbReference type="PRINTS" id="PR00164">
    <property type="entry name" value="ABC2TRNSPORT"/>
</dbReference>
<dbReference type="PANTHER" id="PTHR43332:SF2">
    <property type="entry name" value="INNER MEMBRANE TRANSPORT PERMEASE YADH"/>
    <property type="match status" value="1"/>
</dbReference>
<keyword evidence="4 5" id="KW-0472">Membrane</keyword>
<evidence type="ECO:0000256" key="1">
    <source>
        <dbReference type="ARBA" id="ARBA00004141"/>
    </source>
</evidence>
<dbReference type="RefSeq" id="WP_010931639.1">
    <property type="nucleotide sequence ID" value="NZ_AP024746.1"/>
</dbReference>
<evidence type="ECO:0000256" key="2">
    <source>
        <dbReference type="ARBA" id="ARBA00022692"/>
    </source>
</evidence>
<accession>A0A0E8C4R8</accession>
<organism evidence="7 8">
    <name type="scientific">Bordetella pertussis</name>
    <dbReference type="NCBI Taxonomy" id="520"/>
    <lineage>
        <taxon>Bacteria</taxon>
        <taxon>Pseudomonadati</taxon>
        <taxon>Pseudomonadota</taxon>
        <taxon>Betaproteobacteria</taxon>
        <taxon>Burkholderiales</taxon>
        <taxon>Alcaligenaceae</taxon>
        <taxon>Bordetella</taxon>
    </lineage>
</organism>
<feature type="transmembrane region" description="Helical" evidence="5">
    <location>
        <begin position="38"/>
        <end position="61"/>
    </location>
</feature>
<evidence type="ECO:0000256" key="3">
    <source>
        <dbReference type="ARBA" id="ARBA00022989"/>
    </source>
</evidence>
<dbReference type="EMBL" id="UFTT01000002">
    <property type="protein sequence ID" value="SUV63234.1"/>
    <property type="molecule type" value="Genomic_DNA"/>
</dbReference>
<dbReference type="GeneID" id="69600009"/>
<dbReference type="PANTHER" id="PTHR43332">
    <property type="entry name" value="INNER MEMBRANE TRANSPORT PERMEASE YADH-RELATED"/>
    <property type="match status" value="1"/>
</dbReference>
<feature type="transmembrane region" description="Helical" evidence="5">
    <location>
        <begin position="242"/>
        <end position="263"/>
    </location>
</feature>
<dbReference type="GO" id="GO:0043190">
    <property type="term" value="C:ATP-binding cassette (ABC) transporter complex"/>
    <property type="evidence" value="ECO:0007669"/>
    <property type="project" value="InterPro"/>
</dbReference>
<evidence type="ECO:0000256" key="4">
    <source>
        <dbReference type="ARBA" id="ARBA00023136"/>
    </source>
</evidence>
<dbReference type="InterPro" id="IPR047817">
    <property type="entry name" value="ABC2_TM_bact-type"/>
</dbReference>
<dbReference type="AlphaFoldDB" id="A0A0E8C4R8"/>
<keyword evidence="3 5" id="KW-1133">Transmembrane helix</keyword>
<dbReference type="InterPro" id="IPR052522">
    <property type="entry name" value="ABC-2_transport_permease"/>
</dbReference>
<dbReference type="Proteomes" id="UP000255014">
    <property type="component" value="Unassembled WGS sequence"/>
</dbReference>
<keyword evidence="5" id="KW-1003">Cell membrane</keyword>
<proteinExistence type="inferred from homology"/>
<keyword evidence="2 5" id="KW-0812">Transmembrane</keyword>
<dbReference type="PROSITE" id="PS51012">
    <property type="entry name" value="ABC_TM2"/>
    <property type="match status" value="1"/>
</dbReference>
<feature type="transmembrane region" description="Helical" evidence="5">
    <location>
        <begin position="120"/>
        <end position="147"/>
    </location>
</feature>
<name>A0A0E8C4R8_BORPT</name>
<dbReference type="PIRSF" id="PIRSF006648">
    <property type="entry name" value="DrrB"/>
    <property type="match status" value="1"/>
</dbReference>
<dbReference type="OMA" id="HSLPPFW"/>
<dbReference type="InterPro" id="IPR013525">
    <property type="entry name" value="ABC2_TM"/>
</dbReference>
<keyword evidence="5" id="KW-0813">Transport</keyword>
<feature type="transmembrane region" description="Helical" evidence="5">
    <location>
        <begin position="73"/>
        <end position="92"/>
    </location>
</feature>
<dbReference type="GO" id="GO:0140359">
    <property type="term" value="F:ABC-type transporter activity"/>
    <property type="evidence" value="ECO:0007669"/>
    <property type="project" value="InterPro"/>
</dbReference>
<protein>
    <recommendedName>
        <fullName evidence="5">Transport permease protein</fullName>
    </recommendedName>
</protein>
<comment type="similarity">
    <text evidence="5">Belongs to the ABC-2 integral membrane protein family.</text>
</comment>
<dbReference type="Pfam" id="PF01061">
    <property type="entry name" value="ABC2_membrane"/>
    <property type="match status" value="1"/>
</dbReference>
<feature type="transmembrane region" description="Helical" evidence="5">
    <location>
        <begin position="153"/>
        <end position="178"/>
    </location>
</feature>
<reference evidence="7 8" key="1">
    <citation type="submission" date="2018-06" db="EMBL/GenBank/DDBJ databases">
        <authorList>
            <consortium name="Pathogen Informatics"/>
            <person name="Doyle S."/>
        </authorList>
    </citation>
    <scope>NUCLEOTIDE SEQUENCE [LARGE SCALE GENOMIC DNA]</scope>
    <source>
        <strain evidence="7 8">NCTC10911</strain>
    </source>
</reference>
<evidence type="ECO:0000313" key="8">
    <source>
        <dbReference type="Proteomes" id="UP000255014"/>
    </source>
</evidence>
<dbReference type="InterPro" id="IPR000412">
    <property type="entry name" value="ABC_2_transport"/>
</dbReference>
<comment type="subcellular location">
    <subcellularLocation>
        <location evidence="5">Cell inner membrane</location>
        <topology evidence="5">Multi-pass membrane protein</topology>
    </subcellularLocation>
    <subcellularLocation>
        <location evidence="1">Membrane</location>
        <topology evidence="1">Multi-pass membrane protein</topology>
    </subcellularLocation>
</comment>